<dbReference type="PANTHER" id="PTHR38355">
    <property type="entry name" value="OS06G0149500 PROTEIN"/>
    <property type="match status" value="1"/>
</dbReference>
<dbReference type="EMBL" id="JAMYWD010000012">
    <property type="protein sequence ID" value="KAJ4953569.1"/>
    <property type="molecule type" value="Genomic_DNA"/>
</dbReference>
<dbReference type="GO" id="GO:0005739">
    <property type="term" value="C:mitochondrion"/>
    <property type="evidence" value="ECO:0007669"/>
    <property type="project" value="TreeGrafter"/>
</dbReference>
<dbReference type="Proteomes" id="UP001141806">
    <property type="component" value="Unassembled WGS sequence"/>
</dbReference>
<sequence length="121" mass="13429">MEWASRVLSGAIRASNNNTVINVFLLGSFVALGIRSFDQQKDIEALEAEKDSLVKSNKALKKTMWDWKQQLYAEASDHSFPVPLFKIKAIYGEAPLQAQQNGVAGETVKEESKSSVPKFVI</sequence>
<dbReference type="OrthoDB" id="1857819at2759"/>
<evidence type="ECO:0000313" key="1">
    <source>
        <dbReference type="EMBL" id="KAJ4953569.1"/>
    </source>
</evidence>
<comment type="caution">
    <text evidence="1">The sequence shown here is derived from an EMBL/GenBank/DDBJ whole genome shotgun (WGS) entry which is preliminary data.</text>
</comment>
<dbReference type="PANTHER" id="PTHR38355:SF1">
    <property type="entry name" value="OS06G0149500 PROTEIN"/>
    <property type="match status" value="1"/>
</dbReference>
<organism evidence="1 2">
    <name type="scientific">Protea cynaroides</name>
    <dbReference type="NCBI Taxonomy" id="273540"/>
    <lineage>
        <taxon>Eukaryota</taxon>
        <taxon>Viridiplantae</taxon>
        <taxon>Streptophyta</taxon>
        <taxon>Embryophyta</taxon>
        <taxon>Tracheophyta</taxon>
        <taxon>Spermatophyta</taxon>
        <taxon>Magnoliopsida</taxon>
        <taxon>Proteales</taxon>
        <taxon>Proteaceae</taxon>
        <taxon>Protea</taxon>
    </lineage>
</organism>
<gene>
    <name evidence="1" type="ORF">NE237_030401</name>
</gene>
<keyword evidence="2" id="KW-1185">Reference proteome</keyword>
<protein>
    <submittedName>
        <fullName evidence="1">Uncharacterized protein</fullName>
    </submittedName>
</protein>
<name>A0A9Q0JUT9_9MAGN</name>
<reference evidence="1" key="1">
    <citation type="journal article" date="2023" name="Plant J.">
        <title>The genome of the king protea, Protea cynaroides.</title>
        <authorList>
            <person name="Chang J."/>
            <person name="Duong T.A."/>
            <person name="Schoeman C."/>
            <person name="Ma X."/>
            <person name="Roodt D."/>
            <person name="Barker N."/>
            <person name="Li Z."/>
            <person name="Van de Peer Y."/>
            <person name="Mizrachi E."/>
        </authorList>
    </citation>
    <scope>NUCLEOTIDE SEQUENCE</scope>
    <source>
        <tissue evidence="1">Young leaves</tissue>
    </source>
</reference>
<proteinExistence type="predicted"/>
<accession>A0A9Q0JUT9</accession>
<dbReference type="AlphaFoldDB" id="A0A9Q0JUT9"/>
<evidence type="ECO:0000313" key="2">
    <source>
        <dbReference type="Proteomes" id="UP001141806"/>
    </source>
</evidence>